<feature type="transmembrane region" description="Helical" evidence="1">
    <location>
        <begin position="36"/>
        <end position="53"/>
    </location>
</feature>
<feature type="transmembrane region" description="Helical" evidence="1">
    <location>
        <begin position="74"/>
        <end position="97"/>
    </location>
</feature>
<evidence type="ECO:0000313" key="3">
    <source>
        <dbReference type="EMBL" id="OUE27589.1"/>
    </source>
</evidence>
<dbReference type="GO" id="GO:0016020">
    <property type="term" value="C:membrane"/>
    <property type="evidence" value="ECO:0007669"/>
    <property type="project" value="TreeGrafter"/>
</dbReference>
<evidence type="ECO:0000256" key="1">
    <source>
        <dbReference type="SAM" id="Phobius"/>
    </source>
</evidence>
<name>A0A251YTV2_9MICO</name>
<organism evidence="3 4">
    <name type="scientific">Clavibacter michiganensis</name>
    <dbReference type="NCBI Taxonomy" id="28447"/>
    <lineage>
        <taxon>Bacteria</taxon>
        <taxon>Bacillati</taxon>
        <taxon>Actinomycetota</taxon>
        <taxon>Actinomycetes</taxon>
        <taxon>Micrococcales</taxon>
        <taxon>Microbacteriaceae</taxon>
        <taxon>Clavibacter</taxon>
    </lineage>
</organism>
<keyword evidence="3" id="KW-0012">Acyltransferase</keyword>
<feature type="transmembrane region" description="Helical" evidence="1">
    <location>
        <begin position="218"/>
        <end position="239"/>
    </location>
</feature>
<protein>
    <submittedName>
        <fullName evidence="3">Acyltransferase family protein</fullName>
    </submittedName>
</protein>
<dbReference type="GO" id="GO:0016747">
    <property type="term" value="F:acyltransferase activity, transferring groups other than amino-acyl groups"/>
    <property type="evidence" value="ECO:0007669"/>
    <property type="project" value="InterPro"/>
</dbReference>
<dbReference type="InterPro" id="IPR002656">
    <property type="entry name" value="Acyl_transf_3_dom"/>
</dbReference>
<comment type="caution">
    <text evidence="3">The sequence shown here is derived from an EMBL/GenBank/DDBJ whole genome shotgun (WGS) entry which is preliminary data.</text>
</comment>
<reference evidence="3 4" key="1">
    <citation type="submission" date="2016-08" db="EMBL/GenBank/DDBJ databases">
        <title>Genome sequence of Clavibacter michiganensis spp strain CFBP8019.</title>
        <authorList>
            <person name="Thapa S.P."/>
            <person name="Coaker G."/>
            <person name="Jacques M.-A."/>
        </authorList>
    </citation>
    <scope>NUCLEOTIDE SEQUENCE [LARGE SCALE GENOMIC DNA]</scope>
    <source>
        <strain evidence="3">CFBP8019</strain>
    </source>
</reference>
<dbReference type="InterPro" id="IPR050879">
    <property type="entry name" value="Acyltransferase_3"/>
</dbReference>
<keyword evidence="3" id="KW-0808">Transferase</keyword>
<feature type="transmembrane region" description="Helical" evidence="1">
    <location>
        <begin position="292"/>
        <end position="311"/>
    </location>
</feature>
<accession>A0A251YTV2</accession>
<feature type="transmembrane region" description="Helical" evidence="1">
    <location>
        <begin position="251"/>
        <end position="271"/>
    </location>
</feature>
<dbReference type="Pfam" id="PF01757">
    <property type="entry name" value="Acyl_transf_3"/>
    <property type="match status" value="1"/>
</dbReference>
<feature type="transmembrane region" description="Helical" evidence="1">
    <location>
        <begin position="317"/>
        <end position="340"/>
    </location>
</feature>
<gene>
    <name evidence="3" type="ORF">BFL37_01535</name>
</gene>
<proteinExistence type="predicted"/>
<dbReference type="PANTHER" id="PTHR23028">
    <property type="entry name" value="ACETYLTRANSFERASE"/>
    <property type="match status" value="1"/>
</dbReference>
<dbReference type="Proteomes" id="UP000195101">
    <property type="component" value="Unassembled WGS sequence"/>
</dbReference>
<dbReference type="PANTHER" id="PTHR23028:SF131">
    <property type="entry name" value="BLR2367 PROTEIN"/>
    <property type="match status" value="1"/>
</dbReference>
<evidence type="ECO:0000313" key="4">
    <source>
        <dbReference type="Proteomes" id="UP000195101"/>
    </source>
</evidence>
<dbReference type="AlphaFoldDB" id="A0A251YTV2"/>
<feature type="transmembrane region" description="Helical" evidence="1">
    <location>
        <begin position="150"/>
        <end position="167"/>
    </location>
</feature>
<feature type="transmembrane region" description="Helical" evidence="1">
    <location>
        <begin position="117"/>
        <end position="138"/>
    </location>
</feature>
<sequence>MVFGHVRLLLIEDYATANHDPLTAVLYSLTSLGSEAVIVFFVLSGYWVGGSVISGMRARTFSWARYANARLTRLWLVLIPALLLTVLVDAVGASLLGTADVYARPDLYTGIPADPSYSPLTFLGNVVFLQDLHVPIFGTNQPLWSLAYEFWYYLLFPALLVAFWPGGSARRRAVGVLLAVLAVVVSGPVVMGLFPAWVLGAVVAALRGRISGVLRAMPGGLLVLARLTALPLIVGAAVAAHEVEMPFRGGALLLAIVTAISMSVFVVDVSWIGCPGRLLDAASWTAHSSYSLYATHMPLVVLAAALMIPSVGDRWAVSVPSALVFIGLIVACCLVAYVFARYTERKTDVVRKWITRQPRRPAELASATAVENGPTRR</sequence>
<dbReference type="GO" id="GO:0000271">
    <property type="term" value="P:polysaccharide biosynthetic process"/>
    <property type="evidence" value="ECO:0007669"/>
    <property type="project" value="TreeGrafter"/>
</dbReference>
<keyword evidence="1" id="KW-0812">Transmembrane</keyword>
<keyword evidence="1" id="KW-1133">Transmembrane helix</keyword>
<dbReference type="EMBL" id="MDJZ01000004">
    <property type="protein sequence ID" value="OUE27589.1"/>
    <property type="molecule type" value="Genomic_DNA"/>
</dbReference>
<keyword evidence="1" id="KW-0472">Membrane</keyword>
<feature type="transmembrane region" description="Helical" evidence="1">
    <location>
        <begin position="173"/>
        <end position="206"/>
    </location>
</feature>
<evidence type="ECO:0000259" key="2">
    <source>
        <dbReference type="Pfam" id="PF01757"/>
    </source>
</evidence>
<feature type="domain" description="Acyltransferase 3" evidence="2">
    <location>
        <begin position="1"/>
        <end position="340"/>
    </location>
</feature>
<keyword evidence="4" id="KW-1185">Reference proteome</keyword>